<dbReference type="InterPro" id="IPR036856">
    <property type="entry name" value="Ald_Oxase/Xan_DH_a/b_sf"/>
</dbReference>
<keyword evidence="1" id="KW-0500">Molybdenum</keyword>
<accession>A0ABV3A0X9</accession>
<dbReference type="Gene3D" id="3.90.1170.50">
    <property type="entry name" value="Aldehyde oxidase/xanthine dehydrogenase, a/b hammerhead"/>
    <property type="match status" value="1"/>
</dbReference>
<dbReference type="Gene3D" id="3.30.365.10">
    <property type="entry name" value="Aldehyde oxidase/xanthine dehydrogenase, molybdopterin binding domain"/>
    <property type="match status" value="4"/>
</dbReference>
<evidence type="ECO:0000259" key="3">
    <source>
        <dbReference type="SMART" id="SM01008"/>
    </source>
</evidence>
<evidence type="ECO:0000313" key="4">
    <source>
        <dbReference type="EMBL" id="MEU5705588.1"/>
    </source>
</evidence>
<dbReference type="Pfam" id="PF02738">
    <property type="entry name" value="MoCoBD_1"/>
    <property type="match status" value="1"/>
</dbReference>
<dbReference type="PANTHER" id="PTHR11908:SF132">
    <property type="entry name" value="ALDEHYDE OXIDASE 1-RELATED"/>
    <property type="match status" value="1"/>
</dbReference>
<dbReference type="Pfam" id="PF20256">
    <property type="entry name" value="MoCoBD_2"/>
    <property type="match status" value="1"/>
</dbReference>
<dbReference type="InterPro" id="IPR037165">
    <property type="entry name" value="AldOxase/xan_DH_Mopterin-bd_sf"/>
</dbReference>
<proteinExistence type="predicted"/>
<dbReference type="Proteomes" id="UP001551011">
    <property type="component" value="Unassembled WGS sequence"/>
</dbReference>
<dbReference type="InterPro" id="IPR008274">
    <property type="entry name" value="AldOxase/xan_DH_MoCoBD1"/>
</dbReference>
<protein>
    <submittedName>
        <fullName evidence="4">Xanthine dehydrogenase family protein molybdopterin-binding subunit</fullName>
    </submittedName>
</protein>
<dbReference type="Pfam" id="PF01315">
    <property type="entry name" value="Ald_Xan_dh_C"/>
    <property type="match status" value="1"/>
</dbReference>
<dbReference type="PANTHER" id="PTHR11908">
    <property type="entry name" value="XANTHINE DEHYDROGENASE"/>
    <property type="match status" value="1"/>
</dbReference>
<comment type="caution">
    <text evidence="4">The sequence shown here is derived from an EMBL/GenBank/DDBJ whole genome shotgun (WGS) entry which is preliminary data.</text>
</comment>
<evidence type="ECO:0000313" key="5">
    <source>
        <dbReference type="Proteomes" id="UP001551011"/>
    </source>
</evidence>
<dbReference type="SUPFAM" id="SSF54665">
    <property type="entry name" value="CO dehydrogenase molybdoprotein N-domain-like"/>
    <property type="match status" value="1"/>
</dbReference>
<dbReference type="InterPro" id="IPR016208">
    <property type="entry name" value="Ald_Oxase/xanthine_DH-like"/>
</dbReference>
<dbReference type="InterPro" id="IPR000674">
    <property type="entry name" value="Ald_Oxase/Xan_DH_a/b"/>
</dbReference>
<evidence type="ECO:0000256" key="2">
    <source>
        <dbReference type="ARBA" id="ARBA00023002"/>
    </source>
</evidence>
<dbReference type="SUPFAM" id="SSF56003">
    <property type="entry name" value="Molybdenum cofactor-binding domain"/>
    <property type="match status" value="1"/>
</dbReference>
<reference evidence="4 5" key="1">
    <citation type="submission" date="2024-06" db="EMBL/GenBank/DDBJ databases">
        <title>The Natural Products Discovery Center: Release of the First 8490 Sequenced Strains for Exploring Actinobacteria Biosynthetic Diversity.</title>
        <authorList>
            <person name="Kalkreuter E."/>
            <person name="Kautsar S.A."/>
            <person name="Yang D."/>
            <person name="Bader C.D."/>
            <person name="Teijaro C.N."/>
            <person name="Fluegel L."/>
            <person name="Davis C.M."/>
            <person name="Simpson J.R."/>
            <person name="Lauterbach L."/>
            <person name="Steele A.D."/>
            <person name="Gui C."/>
            <person name="Meng S."/>
            <person name="Li G."/>
            <person name="Viehrig K."/>
            <person name="Ye F."/>
            <person name="Su P."/>
            <person name="Kiefer A.F."/>
            <person name="Nichols A."/>
            <person name="Cepeda A.J."/>
            <person name="Yan W."/>
            <person name="Fan B."/>
            <person name="Jiang Y."/>
            <person name="Adhikari A."/>
            <person name="Zheng C.-J."/>
            <person name="Schuster L."/>
            <person name="Cowan T.M."/>
            <person name="Smanski M.J."/>
            <person name="Chevrette M.G."/>
            <person name="De Carvalho L.P.S."/>
            <person name="Shen B."/>
        </authorList>
    </citation>
    <scope>NUCLEOTIDE SEQUENCE [LARGE SCALE GENOMIC DNA]</scope>
    <source>
        <strain evidence="4 5">NPDC020594</strain>
    </source>
</reference>
<dbReference type="EMBL" id="JBFAEG010000001">
    <property type="protein sequence ID" value="MEU5705588.1"/>
    <property type="molecule type" value="Genomic_DNA"/>
</dbReference>
<gene>
    <name evidence="4" type="ORF">AB0H04_01635</name>
</gene>
<dbReference type="RefSeq" id="WP_359253778.1">
    <property type="nucleotide sequence ID" value="NZ_JBFAEG010000001.1"/>
</dbReference>
<evidence type="ECO:0000256" key="1">
    <source>
        <dbReference type="ARBA" id="ARBA00022505"/>
    </source>
</evidence>
<keyword evidence="2" id="KW-0560">Oxidoreductase</keyword>
<feature type="domain" description="Aldehyde oxidase/xanthine dehydrogenase a/b hammerhead" evidence="3">
    <location>
        <begin position="21"/>
        <end position="137"/>
    </location>
</feature>
<organism evidence="4 5">
    <name type="scientific">Streptomyces flaveolus</name>
    <dbReference type="NCBI Taxonomy" id="67297"/>
    <lineage>
        <taxon>Bacteria</taxon>
        <taxon>Bacillati</taxon>
        <taxon>Actinomycetota</taxon>
        <taxon>Actinomycetes</taxon>
        <taxon>Kitasatosporales</taxon>
        <taxon>Streptomycetaceae</taxon>
        <taxon>Streptomyces</taxon>
    </lineage>
</organism>
<sequence length="743" mass="78657">MTTATAIGQPLDRVDGRSKVTGSARYSAEIPIPGTAYAYLVGSRIASGRVTGIDASTALAEDGVLAVLTHQNLPRIAEQPPLTPSLAGTAAPGQTFFPLQDDVIHYAGQHIAIVVADTWERAQHAASVLRVRYEETQPVITLDQGRDRAYVPDRIFGGWLPGRIRRGDVEAGLAEADVRVEATYTYAANHHNPLEASSTTAAWDADELVLHDSTQGVNATQITVARLLGTPLSKIRVVSHHVGGSFGSKAMIHDHAALAALAAREVGRPVKLVLTREQMFTSVGHREEQEQTIALGATRDGRLTAIRHHKLSPTSHFDDWAEPSIGVSSEIYACPNFDGVYRIFRANTMTPTFMRAPGEASGMLALECAMDELAQVLGMDPVALRLRNHADVSPSSGLPWSSSGLRECYERGAARFGWEGRDPRPGVRREGNWLIGTGMASAGYPVAPPANPQRARARVYADGTAVVQAATPDFGTGVTTVMTQVAADALGLRVDRCRFENGDTDLPNIAAAVGSAGAGMISAAVHSAGVALRDQLVHRAVADAGSPLHGADPLDVVVRDGVMTSGTASESYAGLLQRTFQPDAEALGVWSPPGQGAEFAMMTFGAQFAEVAVDPELGLVRVRRMTGAFAPGRVLNPKTARSQLMGGMLWGLGQALLEANHMHPRTGHWASASLGEYLVAVNADAPDVDVELVEVGDSVVNPLGVKGVGEIGQVGAAAAIANAVRHATGRRVRRFPITIEDLL</sequence>
<name>A0ABV3A0X9_9ACTN</name>
<keyword evidence="5" id="KW-1185">Reference proteome</keyword>
<dbReference type="InterPro" id="IPR046867">
    <property type="entry name" value="AldOxase/xan_DH_MoCoBD2"/>
</dbReference>
<dbReference type="SMART" id="SM01008">
    <property type="entry name" value="Ald_Xan_dh_C"/>
    <property type="match status" value="1"/>
</dbReference>